<reference evidence="3" key="1">
    <citation type="journal article" date="2014" name="Environ. Microbiol.">
        <title>Comparative genomics of the marine bacterial genus Glaciecola reveals the high degree of genomic diversity and genomic characteristic for cold adaptation.</title>
        <authorList>
            <person name="Qin Q.L."/>
            <person name="Xie B.B."/>
            <person name="Yu Y."/>
            <person name="Shu Y.L."/>
            <person name="Rong J.C."/>
            <person name="Zhang Y.J."/>
            <person name="Zhao D.L."/>
            <person name="Chen X.L."/>
            <person name="Zhang X.Y."/>
            <person name="Chen B."/>
            <person name="Zhou B.C."/>
            <person name="Zhang Y.Z."/>
        </authorList>
    </citation>
    <scope>NUCLEOTIDE SEQUENCE [LARGE SCALE GENOMIC DNA]</scope>
    <source>
        <strain evidence="3">ACAM 615</strain>
    </source>
</reference>
<keyword evidence="1" id="KW-1133">Transmembrane helix</keyword>
<evidence type="ECO:0000256" key="1">
    <source>
        <dbReference type="SAM" id="Phobius"/>
    </source>
</evidence>
<evidence type="ECO:0000313" key="3">
    <source>
        <dbReference type="Proteomes" id="UP000006251"/>
    </source>
</evidence>
<proteinExistence type="predicted"/>
<dbReference type="EMBL" id="BAEQ01000036">
    <property type="protein sequence ID" value="GAC28918.1"/>
    <property type="molecule type" value="Genomic_DNA"/>
</dbReference>
<accession>K6ZJ60</accession>
<feature type="transmembrane region" description="Helical" evidence="1">
    <location>
        <begin position="37"/>
        <end position="56"/>
    </location>
</feature>
<dbReference type="RefSeq" id="WP_006011362.1">
    <property type="nucleotide sequence ID" value="NZ_AUAV01000012.1"/>
</dbReference>
<gene>
    <name evidence="2" type="ORF">GPAL_2057</name>
</gene>
<dbReference type="Proteomes" id="UP000006251">
    <property type="component" value="Unassembled WGS sequence"/>
</dbReference>
<keyword evidence="1" id="KW-0472">Membrane</keyword>
<dbReference type="AlphaFoldDB" id="K6ZJ60"/>
<organism evidence="2 3">
    <name type="scientific">Brumicola pallidula DSM 14239 = ACAM 615</name>
    <dbReference type="NCBI Taxonomy" id="1121922"/>
    <lineage>
        <taxon>Bacteria</taxon>
        <taxon>Pseudomonadati</taxon>
        <taxon>Pseudomonadota</taxon>
        <taxon>Gammaproteobacteria</taxon>
        <taxon>Alteromonadales</taxon>
        <taxon>Alteromonadaceae</taxon>
        <taxon>Brumicola</taxon>
    </lineage>
</organism>
<name>K6ZJ60_9ALTE</name>
<sequence length="145" mass="16778">MDRESYVKNITQLLPKFEDSTASIVLIKRAKKRRFQVTNLFMISVCVCFSLCITFLDYQFALAAHLFLVVILLCVYINYLALQDVFFLREQLTKNMKLIMTASEIIESKVEVDDNLLATISNHLDLDGSELINKAFEIGFRVKER</sequence>
<dbReference type="OrthoDB" id="9962088at2"/>
<keyword evidence="3" id="KW-1185">Reference proteome</keyword>
<keyword evidence="1" id="KW-0812">Transmembrane</keyword>
<protein>
    <submittedName>
        <fullName evidence="2">Uncharacterized protein</fullName>
    </submittedName>
</protein>
<evidence type="ECO:0000313" key="2">
    <source>
        <dbReference type="EMBL" id="GAC28918.1"/>
    </source>
</evidence>
<comment type="caution">
    <text evidence="2">The sequence shown here is derived from an EMBL/GenBank/DDBJ whole genome shotgun (WGS) entry which is preliminary data.</text>
</comment>
<feature type="transmembrane region" description="Helical" evidence="1">
    <location>
        <begin position="62"/>
        <end position="82"/>
    </location>
</feature>